<accession>A0A8S4QKQ9</accession>
<dbReference type="EMBL" id="CAKXAJ010008920">
    <property type="protein sequence ID" value="CAH2211022.1"/>
    <property type="molecule type" value="Genomic_DNA"/>
</dbReference>
<protein>
    <submittedName>
        <fullName evidence="1">Jg1555 protein</fullName>
    </submittedName>
</protein>
<feature type="non-terminal residue" evidence="1">
    <location>
        <position position="1"/>
    </location>
</feature>
<organism evidence="1 2">
    <name type="scientific">Pararge aegeria aegeria</name>
    <dbReference type="NCBI Taxonomy" id="348720"/>
    <lineage>
        <taxon>Eukaryota</taxon>
        <taxon>Metazoa</taxon>
        <taxon>Ecdysozoa</taxon>
        <taxon>Arthropoda</taxon>
        <taxon>Hexapoda</taxon>
        <taxon>Insecta</taxon>
        <taxon>Pterygota</taxon>
        <taxon>Neoptera</taxon>
        <taxon>Endopterygota</taxon>
        <taxon>Lepidoptera</taxon>
        <taxon>Glossata</taxon>
        <taxon>Ditrysia</taxon>
        <taxon>Papilionoidea</taxon>
        <taxon>Nymphalidae</taxon>
        <taxon>Satyrinae</taxon>
        <taxon>Satyrini</taxon>
        <taxon>Parargina</taxon>
        <taxon>Pararge</taxon>
    </lineage>
</organism>
<comment type="caution">
    <text evidence="1">The sequence shown here is derived from an EMBL/GenBank/DDBJ whole genome shotgun (WGS) entry which is preliminary data.</text>
</comment>
<evidence type="ECO:0000313" key="1">
    <source>
        <dbReference type="EMBL" id="CAH2211022.1"/>
    </source>
</evidence>
<dbReference type="OrthoDB" id="2142040at2759"/>
<dbReference type="AlphaFoldDB" id="A0A8S4QKQ9"/>
<sequence>MTIVIGDNQCWLERDGAHKSYLCNISNIFSYDVYGSFWISWHSAFLKFGKTSDGVPVISKKISAKNIQYVTFFTYATRGRLLWKLYVPPKLPKLVLKEVKKGGMEWIKRSNPLPDGAFIGGYERELLYIMRAFNHENRALTPGKFLPSDSLGYIQWLEQEKRADFE</sequence>
<name>A0A8S4QKQ9_9NEOP</name>
<evidence type="ECO:0000313" key="2">
    <source>
        <dbReference type="Proteomes" id="UP000838756"/>
    </source>
</evidence>
<keyword evidence="2" id="KW-1185">Reference proteome</keyword>
<dbReference type="Proteomes" id="UP000838756">
    <property type="component" value="Unassembled WGS sequence"/>
</dbReference>
<proteinExistence type="predicted"/>
<gene>
    <name evidence="1" type="primary">jg1555</name>
    <name evidence="1" type="ORF">PAEG_LOCUS2869</name>
</gene>
<reference evidence="1" key="1">
    <citation type="submission" date="2022-03" db="EMBL/GenBank/DDBJ databases">
        <authorList>
            <person name="Lindestad O."/>
        </authorList>
    </citation>
    <scope>NUCLEOTIDE SEQUENCE</scope>
</reference>